<proteinExistence type="predicted"/>
<gene>
    <name evidence="1" type="ORF">D1O30_19020</name>
</gene>
<keyword evidence="2" id="KW-1185">Reference proteome</keyword>
<protein>
    <submittedName>
        <fullName evidence="1">Uncharacterized protein</fullName>
    </submittedName>
</protein>
<organism evidence="1 2">
    <name type="scientific">Methylocystis hirsuta</name>
    <dbReference type="NCBI Taxonomy" id="369798"/>
    <lineage>
        <taxon>Bacteria</taxon>
        <taxon>Pseudomonadati</taxon>
        <taxon>Pseudomonadota</taxon>
        <taxon>Alphaproteobacteria</taxon>
        <taxon>Hyphomicrobiales</taxon>
        <taxon>Methylocystaceae</taxon>
        <taxon>Methylocystis</taxon>
    </lineage>
</organism>
<dbReference type="AlphaFoldDB" id="A0A3M9XU47"/>
<name>A0A3M9XU47_9HYPH</name>
<dbReference type="InterPro" id="IPR009030">
    <property type="entry name" value="Growth_fac_rcpt_cys_sf"/>
</dbReference>
<comment type="caution">
    <text evidence="1">The sequence shown here is derived from an EMBL/GenBank/DDBJ whole genome shotgun (WGS) entry which is preliminary data.</text>
</comment>
<dbReference type="EMBL" id="QWDD01000001">
    <property type="protein sequence ID" value="RNJ51375.1"/>
    <property type="molecule type" value="Genomic_DNA"/>
</dbReference>
<sequence>MSTYAYGVLSGSVTVIVGAGGAPSPDTIAWGGDATAGSDGSVRTTWTSGSQTATLCAAGYTLREGHCVTDACPICPAGQTLDENNQCILDTMCPAGFHFDTAANQCVLDQPLICSGGTSLGGGVCTCPATQRWDTTQNQCVANTCPAGQHFDTSLNSCISDSASSCAINQHWDTAVGACVNDNCPAGQVWNGNACVCPAGTVWYQNQCQVGLCVPGFECGADDNAYYKNLQCELSLYEHCEWGCQDGVCLPAPAPHILTWKVAPSLVKKNDTTGVYWNVLNVLGCTVSGTNGDLWSVTMGSKVSGPIIARTTYTLHCTPYKGASWIDLTAVVNVVPVFQEQ</sequence>
<accession>A0A3M9XU47</accession>
<evidence type="ECO:0000313" key="1">
    <source>
        <dbReference type="EMBL" id="RNJ51375.1"/>
    </source>
</evidence>
<evidence type="ECO:0000313" key="2">
    <source>
        <dbReference type="Proteomes" id="UP000268623"/>
    </source>
</evidence>
<reference evidence="1 2" key="1">
    <citation type="submission" date="2018-08" db="EMBL/GenBank/DDBJ databases">
        <title>Genome sequence of Methylocystis hirsuta CSC1, a methanotroph able to accumulate PHAs.</title>
        <authorList>
            <person name="Bordel S."/>
            <person name="Rodriguez E."/>
            <person name="Gancedo J."/>
            <person name="Munoz R."/>
        </authorList>
    </citation>
    <scope>NUCLEOTIDE SEQUENCE [LARGE SCALE GENOMIC DNA]</scope>
    <source>
        <strain evidence="1 2">CSC1</strain>
    </source>
</reference>
<dbReference type="Proteomes" id="UP000268623">
    <property type="component" value="Unassembled WGS sequence"/>
</dbReference>
<dbReference type="SUPFAM" id="SSF57184">
    <property type="entry name" value="Growth factor receptor domain"/>
    <property type="match status" value="2"/>
</dbReference>